<proteinExistence type="predicted"/>
<name>A0A220MAX2_9BACL</name>
<dbReference type="EMBL" id="CP018145">
    <property type="protein sequence ID" value="ASJ52146.1"/>
    <property type="molecule type" value="Genomic_DNA"/>
</dbReference>
<dbReference type="KEGG" id="bfm:BP422_00420"/>
<evidence type="ECO:0000313" key="2">
    <source>
        <dbReference type="EMBL" id="ASJ52146.1"/>
    </source>
</evidence>
<dbReference type="NCBIfam" id="NF041373">
    <property type="entry name" value="HGG_STG"/>
    <property type="match status" value="1"/>
</dbReference>
<feature type="compositionally biased region" description="Basic and acidic residues" evidence="1">
    <location>
        <begin position="35"/>
        <end position="47"/>
    </location>
</feature>
<dbReference type="Proteomes" id="UP000197781">
    <property type="component" value="Chromosome"/>
</dbReference>
<feature type="region of interest" description="Disordered" evidence="1">
    <location>
        <begin position="25"/>
        <end position="49"/>
    </location>
</feature>
<sequence length="169" mass="19363">MEQKQCGAKTKSGEACKKTALKNGRCRLHGGKSTGPKDRAKHSERLKGNKNALKHGLYETIWLDTLTEEEQELYHQVSTDPNVQVDSEYRLSELRIRRMLMRIQQEEQKDKPDPAEIRAMEDAITKVQMNVAALIRENGKLRDMQKQKSDGSLDQLVEILQQARSKFQG</sequence>
<organism evidence="2 3">
    <name type="scientific">Brevibacillus formosus</name>
    <dbReference type="NCBI Taxonomy" id="54913"/>
    <lineage>
        <taxon>Bacteria</taxon>
        <taxon>Bacillati</taxon>
        <taxon>Bacillota</taxon>
        <taxon>Bacilli</taxon>
        <taxon>Bacillales</taxon>
        <taxon>Paenibacillaceae</taxon>
        <taxon>Brevibacillus</taxon>
    </lineage>
</organism>
<dbReference type="InterPro" id="IPR047675">
    <property type="entry name" value="Putative_zinc-bd"/>
</dbReference>
<gene>
    <name evidence="2" type="ORF">BP422_00420</name>
</gene>
<evidence type="ECO:0000313" key="3">
    <source>
        <dbReference type="Proteomes" id="UP000197781"/>
    </source>
</evidence>
<accession>A0A220MAX2</accession>
<evidence type="ECO:0000256" key="1">
    <source>
        <dbReference type="SAM" id="MobiDB-lite"/>
    </source>
</evidence>
<reference evidence="2 3" key="1">
    <citation type="submission" date="2016-11" db="EMBL/GenBank/DDBJ databases">
        <authorList>
            <person name="Jaros S."/>
            <person name="Januszkiewicz K."/>
            <person name="Wedrychowicz H."/>
        </authorList>
    </citation>
    <scope>NUCLEOTIDE SEQUENCE [LARGE SCALE GENOMIC DNA]</scope>
    <source>
        <strain evidence="2 3">NF2</strain>
    </source>
</reference>
<dbReference type="AlphaFoldDB" id="A0A220MAX2"/>
<dbReference type="RefSeq" id="WP_088906081.1">
    <property type="nucleotide sequence ID" value="NZ_CP018145.1"/>
</dbReference>
<protein>
    <submittedName>
        <fullName evidence="2">Uncharacterized protein</fullName>
    </submittedName>
</protein>